<dbReference type="EMBL" id="KN824383">
    <property type="protein sequence ID" value="KIM21451.1"/>
    <property type="molecule type" value="Genomic_DNA"/>
</dbReference>
<dbReference type="HOGENOM" id="CLU_2110475_0_0_1"/>
<dbReference type="OrthoDB" id="440755at2759"/>
<reference evidence="3" key="2">
    <citation type="submission" date="2015-01" db="EMBL/GenBank/DDBJ databases">
        <title>Evolutionary Origins and Diversification of the Mycorrhizal Mutualists.</title>
        <authorList>
            <consortium name="DOE Joint Genome Institute"/>
            <consortium name="Mycorrhizal Genomics Consortium"/>
            <person name="Kohler A."/>
            <person name="Kuo A."/>
            <person name="Nagy L.G."/>
            <person name="Floudas D."/>
            <person name="Copeland A."/>
            <person name="Barry K.W."/>
            <person name="Cichocki N."/>
            <person name="Veneault-Fourrey C."/>
            <person name="LaButti K."/>
            <person name="Lindquist E.A."/>
            <person name="Lipzen A."/>
            <person name="Lundell T."/>
            <person name="Morin E."/>
            <person name="Murat C."/>
            <person name="Riley R."/>
            <person name="Ohm R."/>
            <person name="Sun H."/>
            <person name="Tunlid A."/>
            <person name="Henrissat B."/>
            <person name="Grigoriev I.V."/>
            <person name="Hibbett D.S."/>
            <person name="Martin F."/>
        </authorList>
    </citation>
    <scope>NUCLEOTIDE SEQUENCE [LARGE SCALE GENOMIC DNA]</scope>
    <source>
        <strain evidence="3">MAFF 305830</strain>
    </source>
</reference>
<evidence type="ECO:0000313" key="2">
    <source>
        <dbReference type="EMBL" id="KIM21451.1"/>
    </source>
</evidence>
<evidence type="ECO:0000256" key="1">
    <source>
        <dbReference type="SAM" id="Phobius"/>
    </source>
</evidence>
<reference evidence="2 3" key="1">
    <citation type="submission" date="2014-04" db="EMBL/GenBank/DDBJ databases">
        <authorList>
            <consortium name="DOE Joint Genome Institute"/>
            <person name="Kuo A."/>
            <person name="Zuccaro A."/>
            <person name="Kohler A."/>
            <person name="Nagy L.G."/>
            <person name="Floudas D."/>
            <person name="Copeland A."/>
            <person name="Barry K.W."/>
            <person name="Cichocki N."/>
            <person name="Veneault-Fourrey C."/>
            <person name="LaButti K."/>
            <person name="Lindquist E.A."/>
            <person name="Lipzen A."/>
            <person name="Lundell T."/>
            <person name="Morin E."/>
            <person name="Murat C."/>
            <person name="Sun H."/>
            <person name="Tunlid A."/>
            <person name="Henrissat B."/>
            <person name="Grigoriev I.V."/>
            <person name="Hibbett D.S."/>
            <person name="Martin F."/>
            <person name="Nordberg H.P."/>
            <person name="Cantor M.N."/>
            <person name="Hua S.X."/>
        </authorList>
    </citation>
    <scope>NUCLEOTIDE SEQUENCE [LARGE SCALE GENOMIC DNA]</scope>
    <source>
        <strain evidence="2 3">MAFF 305830</strain>
    </source>
</reference>
<protein>
    <submittedName>
        <fullName evidence="2">Uncharacterized protein</fullName>
    </submittedName>
</protein>
<dbReference type="AlphaFoldDB" id="A0A0C3AQA5"/>
<dbReference type="Proteomes" id="UP000054097">
    <property type="component" value="Unassembled WGS sequence"/>
</dbReference>
<feature type="transmembrane region" description="Helical" evidence="1">
    <location>
        <begin position="36"/>
        <end position="57"/>
    </location>
</feature>
<keyword evidence="1" id="KW-0472">Membrane</keyword>
<feature type="transmembrane region" description="Helical" evidence="1">
    <location>
        <begin position="63"/>
        <end position="83"/>
    </location>
</feature>
<organism evidence="2 3">
    <name type="scientific">Serendipita vermifera MAFF 305830</name>
    <dbReference type="NCBI Taxonomy" id="933852"/>
    <lineage>
        <taxon>Eukaryota</taxon>
        <taxon>Fungi</taxon>
        <taxon>Dikarya</taxon>
        <taxon>Basidiomycota</taxon>
        <taxon>Agaricomycotina</taxon>
        <taxon>Agaricomycetes</taxon>
        <taxon>Sebacinales</taxon>
        <taxon>Serendipitaceae</taxon>
        <taxon>Serendipita</taxon>
    </lineage>
</organism>
<sequence>MHSITLLCSQSPPQSFILAHVRRSSSALELSYFGRLYAKAAFVIGCLALGITHLIGGFTYQKIALLVLSALGGIGDALTIPLFRSSSSSSRIRLTRREPSPFLEALVPSEIYSDF</sequence>
<keyword evidence="3" id="KW-1185">Reference proteome</keyword>
<keyword evidence="1" id="KW-1133">Transmembrane helix</keyword>
<name>A0A0C3AQA5_SERVB</name>
<keyword evidence="1" id="KW-0812">Transmembrane</keyword>
<proteinExistence type="predicted"/>
<gene>
    <name evidence="2" type="ORF">M408DRAFT_333471</name>
</gene>
<accession>A0A0C3AQA5</accession>
<evidence type="ECO:0000313" key="3">
    <source>
        <dbReference type="Proteomes" id="UP000054097"/>
    </source>
</evidence>